<dbReference type="InterPro" id="IPR026906">
    <property type="entry name" value="LRR_5"/>
</dbReference>
<dbReference type="InterPro" id="IPR032675">
    <property type="entry name" value="LRR_dom_sf"/>
</dbReference>
<accession>A0A2N0V0N1</accession>
<dbReference type="RefSeq" id="WP_169923190.1">
    <property type="nucleotide sequence ID" value="NZ_CABMMZ010000013.1"/>
</dbReference>
<feature type="signal peptide" evidence="2">
    <location>
        <begin position="1"/>
        <end position="20"/>
    </location>
</feature>
<reference evidence="3" key="1">
    <citation type="journal article" date="2018" name="Environ. Microbiol.">
        <title>Sporulation capability and amylosome conservation among diverse human colonic and rumen isolates of the keystone starch-degrader Ruminococcus bromii.</title>
        <authorList>
            <person name="Mukhopadhya I."/>
            <person name="Morais S."/>
            <person name="Laverde-Gomez J."/>
            <person name="Sheridan P.O."/>
            <person name="Walker A.W."/>
            <person name="Kelly W."/>
            <person name="Klieve A.V."/>
            <person name="Ouwerkerk D."/>
            <person name="Duncan S.H."/>
            <person name="Louis P."/>
            <person name="Koropatkin N."/>
            <person name="Cockburn D."/>
            <person name="Kibler R."/>
            <person name="Cooper P.J."/>
            <person name="Sandoval C."/>
            <person name="Crost E."/>
            <person name="Juge N."/>
            <person name="Bayer E.A."/>
            <person name="Flint H.J."/>
        </authorList>
    </citation>
    <scope>NUCLEOTIDE SEQUENCE [LARGE SCALE GENOMIC DNA]</scope>
    <source>
        <strain evidence="3">ATCC 27255</strain>
    </source>
</reference>
<feature type="region of interest" description="Disordered" evidence="1">
    <location>
        <begin position="25"/>
        <end position="54"/>
    </location>
</feature>
<feature type="compositionally biased region" description="Low complexity" evidence="1">
    <location>
        <begin position="25"/>
        <end position="45"/>
    </location>
</feature>
<dbReference type="Gene3D" id="3.80.10.10">
    <property type="entry name" value="Ribonuclease Inhibitor"/>
    <property type="match status" value="1"/>
</dbReference>
<evidence type="ECO:0008006" key="5">
    <source>
        <dbReference type="Google" id="ProtNLM"/>
    </source>
</evidence>
<dbReference type="PANTHER" id="PTHR45661:SF3">
    <property type="entry name" value="IG-LIKE DOMAIN-CONTAINING PROTEIN"/>
    <property type="match status" value="1"/>
</dbReference>
<protein>
    <recommendedName>
        <fullName evidence="5">Leucine-rich repeat domain-containing protein</fullName>
    </recommendedName>
</protein>
<dbReference type="PANTHER" id="PTHR45661">
    <property type="entry name" value="SURFACE ANTIGEN"/>
    <property type="match status" value="1"/>
</dbReference>
<evidence type="ECO:0000256" key="1">
    <source>
        <dbReference type="SAM" id="MobiDB-lite"/>
    </source>
</evidence>
<feature type="chain" id="PRO_5014644553" description="Leucine-rich repeat domain-containing protein" evidence="2">
    <location>
        <begin position="21"/>
        <end position="256"/>
    </location>
</feature>
<dbReference type="PROSITE" id="PS51257">
    <property type="entry name" value="PROKAR_LIPOPROTEIN"/>
    <property type="match status" value="1"/>
</dbReference>
<sequence length="256" mass="28133">MKRIFIVSLLALTVALGAVATGCSGGNNSSSTDKSSSKVESVNDSSADDSSTAEVGDAVDGDFVWDENSCIVNLSKEAAKKSEIVIPKNCIDLRIDDWASGEDNYFSENDNLESVVFESENIKNLPDGLFVHDKSLKTVQLPKNLKRISEFCFSNCESLETIEIPDKVTEIKESAFQYSGIKEIKLPESVTTVGDSVFAWTKLETLYLPESLTSIESSFLTCVDSDKLTIYVKKGSYADEHFADFADKSNLEKAYY</sequence>
<evidence type="ECO:0000313" key="4">
    <source>
        <dbReference type="Proteomes" id="UP000233425"/>
    </source>
</evidence>
<proteinExistence type="predicted"/>
<dbReference type="Proteomes" id="UP000233425">
    <property type="component" value="Unassembled WGS sequence"/>
</dbReference>
<dbReference type="Pfam" id="PF13306">
    <property type="entry name" value="LRR_5"/>
    <property type="match status" value="1"/>
</dbReference>
<name>A0A2N0V0N1_9FIRM</name>
<keyword evidence="4" id="KW-1185">Reference proteome</keyword>
<comment type="caution">
    <text evidence="3">The sequence shown here is derived from an EMBL/GenBank/DDBJ whole genome shotgun (WGS) entry which is preliminary data.</text>
</comment>
<organism evidence="3 4">
    <name type="scientific">Ruminococcus bromii</name>
    <dbReference type="NCBI Taxonomy" id="40518"/>
    <lineage>
        <taxon>Bacteria</taxon>
        <taxon>Bacillati</taxon>
        <taxon>Bacillota</taxon>
        <taxon>Clostridia</taxon>
        <taxon>Eubacteriales</taxon>
        <taxon>Oscillospiraceae</taxon>
        <taxon>Ruminococcus</taxon>
    </lineage>
</organism>
<dbReference type="EMBL" id="NNSR01000013">
    <property type="protein sequence ID" value="PKD32800.1"/>
    <property type="molecule type" value="Genomic_DNA"/>
</dbReference>
<dbReference type="AlphaFoldDB" id="A0A2N0V0N1"/>
<evidence type="ECO:0000256" key="2">
    <source>
        <dbReference type="SAM" id="SignalP"/>
    </source>
</evidence>
<keyword evidence="2" id="KW-0732">Signal</keyword>
<dbReference type="InterPro" id="IPR053139">
    <property type="entry name" value="Surface_bspA-like"/>
</dbReference>
<gene>
    <name evidence="3" type="ORF">RBATCC27255_00114</name>
</gene>
<evidence type="ECO:0000313" key="3">
    <source>
        <dbReference type="EMBL" id="PKD32800.1"/>
    </source>
</evidence>
<dbReference type="SUPFAM" id="SSF52058">
    <property type="entry name" value="L domain-like"/>
    <property type="match status" value="1"/>
</dbReference>